<dbReference type="EMBL" id="CP048286">
    <property type="protein sequence ID" value="QHW34952.1"/>
    <property type="molecule type" value="Genomic_DNA"/>
</dbReference>
<comment type="subunit">
    <text evidence="3">UreD, UreF and UreG form a complex that acts as a GTP-hydrolysis-dependent molecular chaperone, activating the urease apoprotein by helping to assemble the nickel containing metallocenter of UreC. The UreE protein probably delivers the nickel.</text>
</comment>
<dbReference type="GO" id="GO:0005737">
    <property type="term" value="C:cytoplasm"/>
    <property type="evidence" value="ECO:0007669"/>
    <property type="project" value="UniProtKB-SubCell"/>
</dbReference>
<sequence length="287" mass="32029">MMKPITVSRSALRISTLRASFQKRDNGTVLTAKYHTAPIKIAKAFPLGGGQLGVIVMDVSPGLLAGDRYEFQWQVEEDAHVYLTNQSFTKVHPSSENGEGASMSQWFELGHGAVVESMPEPLMLYRDSAFFSESEVRLSPEAVWMGAEVVCPGRTLRGELFAYREFRNKLNVYYQDQLIYAQNQWIQPSLQQLSAPGCMSDMTHTGLFYAFSDRIGAREAEIVREALVACPEREGQAVTWGVSLTYKHGLSVMAAGKAAWVLQERLAAAWSALRLHLLQLEPLKLLK</sequence>
<dbReference type="Proteomes" id="UP000479114">
    <property type="component" value="Chromosome"/>
</dbReference>
<keyword evidence="3" id="KW-0996">Nickel insertion</keyword>
<evidence type="ECO:0000256" key="1">
    <source>
        <dbReference type="ARBA" id="ARBA00007177"/>
    </source>
</evidence>
<dbReference type="Pfam" id="PF01774">
    <property type="entry name" value="UreD"/>
    <property type="match status" value="1"/>
</dbReference>
<keyword evidence="5" id="KW-1185">Reference proteome</keyword>
<dbReference type="HAMAP" id="MF_01384">
    <property type="entry name" value="UreD"/>
    <property type="match status" value="1"/>
</dbReference>
<comment type="similarity">
    <text evidence="1 3">Belongs to the UreD family.</text>
</comment>
<evidence type="ECO:0000256" key="2">
    <source>
        <dbReference type="ARBA" id="ARBA00023186"/>
    </source>
</evidence>
<evidence type="ECO:0000313" key="4">
    <source>
        <dbReference type="EMBL" id="QHW34952.1"/>
    </source>
</evidence>
<evidence type="ECO:0000256" key="3">
    <source>
        <dbReference type="HAMAP-Rule" id="MF_01384"/>
    </source>
</evidence>
<keyword evidence="3" id="KW-0963">Cytoplasm</keyword>
<accession>A0A6C0PCN8</accession>
<dbReference type="PANTHER" id="PTHR33643:SF1">
    <property type="entry name" value="UREASE ACCESSORY PROTEIN D"/>
    <property type="match status" value="1"/>
</dbReference>
<proteinExistence type="inferred from homology"/>
<dbReference type="AlphaFoldDB" id="A0A6C0PCN8"/>
<protein>
    <recommendedName>
        <fullName evidence="3">Urease accessory protein UreD</fullName>
    </recommendedName>
</protein>
<dbReference type="PANTHER" id="PTHR33643">
    <property type="entry name" value="UREASE ACCESSORY PROTEIN D"/>
    <property type="match status" value="1"/>
</dbReference>
<keyword evidence="2 3" id="KW-0143">Chaperone</keyword>
<comment type="function">
    <text evidence="3">Required for maturation of urease via the functional incorporation of the urease nickel metallocenter.</text>
</comment>
<gene>
    <name evidence="3" type="primary">ureD</name>
    <name evidence="4" type="ORF">GZH47_06715</name>
</gene>
<dbReference type="InterPro" id="IPR002669">
    <property type="entry name" value="UreD"/>
</dbReference>
<dbReference type="KEGG" id="prz:GZH47_06715"/>
<evidence type="ECO:0000313" key="5">
    <source>
        <dbReference type="Proteomes" id="UP000479114"/>
    </source>
</evidence>
<name>A0A6C0PCN8_9BACL</name>
<organism evidence="4 5">
    <name type="scientific">Paenibacillus rhizovicinus</name>
    <dbReference type="NCBI Taxonomy" id="2704463"/>
    <lineage>
        <taxon>Bacteria</taxon>
        <taxon>Bacillati</taxon>
        <taxon>Bacillota</taxon>
        <taxon>Bacilli</taxon>
        <taxon>Bacillales</taxon>
        <taxon>Paenibacillaceae</taxon>
        <taxon>Paenibacillus</taxon>
    </lineage>
</organism>
<dbReference type="GO" id="GO:0016151">
    <property type="term" value="F:nickel cation binding"/>
    <property type="evidence" value="ECO:0007669"/>
    <property type="project" value="UniProtKB-UniRule"/>
</dbReference>
<comment type="subcellular location">
    <subcellularLocation>
        <location evidence="3">Cytoplasm</location>
    </subcellularLocation>
</comment>
<reference evidence="4 5" key="1">
    <citation type="submission" date="2020-02" db="EMBL/GenBank/DDBJ databases">
        <title>Paenibacillus sp. nov., isolated from rhizosphere soil of tomato.</title>
        <authorList>
            <person name="Weon H.-Y."/>
            <person name="Lee S.A."/>
        </authorList>
    </citation>
    <scope>NUCLEOTIDE SEQUENCE [LARGE SCALE GENOMIC DNA]</scope>
    <source>
        <strain evidence="4 5">14171R-81</strain>
    </source>
</reference>